<reference evidence="2" key="1">
    <citation type="submission" date="2023-07" db="EMBL/GenBank/DDBJ databases">
        <title>Sorghum-associated microbial communities from plants grown in Nebraska, USA.</title>
        <authorList>
            <person name="Schachtman D."/>
        </authorList>
    </citation>
    <scope>NUCLEOTIDE SEQUENCE</scope>
    <source>
        <strain evidence="2">BE80</strain>
    </source>
</reference>
<dbReference type="EMBL" id="JAVDTR010000001">
    <property type="protein sequence ID" value="MDR6721799.1"/>
    <property type="molecule type" value="Genomic_DNA"/>
</dbReference>
<keyword evidence="1" id="KW-0472">Membrane</keyword>
<organism evidence="2 3">
    <name type="scientific">Paenibacillus amylolyticus</name>
    <dbReference type="NCBI Taxonomy" id="1451"/>
    <lineage>
        <taxon>Bacteria</taxon>
        <taxon>Bacillati</taxon>
        <taxon>Bacillota</taxon>
        <taxon>Bacilli</taxon>
        <taxon>Bacillales</taxon>
        <taxon>Paenibacillaceae</taxon>
        <taxon>Paenibacillus</taxon>
    </lineage>
</organism>
<dbReference type="RefSeq" id="WP_310135955.1">
    <property type="nucleotide sequence ID" value="NZ_JAVDTR010000001.1"/>
</dbReference>
<feature type="transmembrane region" description="Helical" evidence="1">
    <location>
        <begin position="58"/>
        <end position="78"/>
    </location>
</feature>
<proteinExistence type="predicted"/>
<accession>A0AAP5H0A8</accession>
<dbReference type="InterPro" id="IPR035406">
    <property type="entry name" value="DUF5412"/>
</dbReference>
<dbReference type="Proteomes" id="UP001254832">
    <property type="component" value="Unassembled WGS sequence"/>
</dbReference>
<feature type="transmembrane region" description="Helical" evidence="1">
    <location>
        <begin position="90"/>
        <end position="113"/>
    </location>
</feature>
<sequence length="200" mass="22510">MSKLTLKNCNLNLACAKGDFIIVKKISWIALVLILLLYSISLYTLYSSIHHMWMIAPPGYVMVILSILTFILSIISFMDTSTLFAKFKSWISTILSFILVSILLFVVTLTSIFSGAKVLLTTTHSPDQHYTINFYKTDAGAMGSFGIVGELQGALWFRKAVYWESKMDQVELQWHNNHTVIVNGHTLDIGSGETWGFQSE</sequence>
<evidence type="ECO:0000313" key="2">
    <source>
        <dbReference type="EMBL" id="MDR6721799.1"/>
    </source>
</evidence>
<gene>
    <name evidence="2" type="ORF">J2W91_000247</name>
</gene>
<dbReference type="Pfam" id="PF17428">
    <property type="entry name" value="DUF5412"/>
    <property type="match status" value="1"/>
</dbReference>
<keyword evidence="1" id="KW-1133">Transmembrane helix</keyword>
<evidence type="ECO:0000256" key="1">
    <source>
        <dbReference type="SAM" id="Phobius"/>
    </source>
</evidence>
<name>A0AAP5H0A8_PAEAM</name>
<dbReference type="AlphaFoldDB" id="A0AAP5H0A8"/>
<evidence type="ECO:0000313" key="3">
    <source>
        <dbReference type="Proteomes" id="UP001254832"/>
    </source>
</evidence>
<keyword evidence="1" id="KW-0812">Transmembrane</keyword>
<protein>
    <submittedName>
        <fullName evidence="2">Uncharacterized protein</fullName>
    </submittedName>
</protein>
<feature type="transmembrane region" description="Helical" evidence="1">
    <location>
        <begin position="26"/>
        <end position="46"/>
    </location>
</feature>
<comment type="caution">
    <text evidence="2">The sequence shown here is derived from an EMBL/GenBank/DDBJ whole genome shotgun (WGS) entry which is preliminary data.</text>
</comment>